<reference evidence="1 2" key="2">
    <citation type="journal article" date="2019" name="G3 (Bethesda)">
        <title>Hybrid Assembly of the Genome of the Entomopathogenic Nematode Steinernema carpocapsae Identifies the X-Chromosome.</title>
        <authorList>
            <person name="Serra L."/>
            <person name="Macchietto M."/>
            <person name="Macias-Munoz A."/>
            <person name="McGill C.J."/>
            <person name="Rodriguez I.M."/>
            <person name="Rodriguez B."/>
            <person name="Murad R."/>
            <person name="Mortazavi A."/>
        </authorList>
    </citation>
    <scope>NUCLEOTIDE SEQUENCE [LARGE SCALE GENOMIC DNA]</scope>
    <source>
        <strain evidence="1 2">ALL</strain>
    </source>
</reference>
<sequence length="67" mass="7630">MGASFEGGAFRPDTRKISSAHEPYILVSRDLVFSNLRSFVQMQPECYSFFFSFLLVFISSGKHTCQL</sequence>
<evidence type="ECO:0000313" key="1">
    <source>
        <dbReference type="EMBL" id="TKR89095.1"/>
    </source>
</evidence>
<name>A0A4V6A513_STECR</name>
<proteinExistence type="predicted"/>
<accession>A0A4V6A513</accession>
<protein>
    <submittedName>
        <fullName evidence="1">Uncharacterized protein</fullName>
    </submittedName>
</protein>
<organism evidence="1 2">
    <name type="scientific">Steinernema carpocapsae</name>
    <name type="common">Entomopathogenic nematode</name>
    <dbReference type="NCBI Taxonomy" id="34508"/>
    <lineage>
        <taxon>Eukaryota</taxon>
        <taxon>Metazoa</taxon>
        <taxon>Ecdysozoa</taxon>
        <taxon>Nematoda</taxon>
        <taxon>Chromadorea</taxon>
        <taxon>Rhabditida</taxon>
        <taxon>Tylenchina</taxon>
        <taxon>Panagrolaimomorpha</taxon>
        <taxon>Strongyloidoidea</taxon>
        <taxon>Steinernematidae</taxon>
        <taxon>Steinernema</taxon>
    </lineage>
</organism>
<comment type="caution">
    <text evidence="1">The sequence shown here is derived from an EMBL/GenBank/DDBJ whole genome shotgun (WGS) entry which is preliminary data.</text>
</comment>
<dbReference type="AlphaFoldDB" id="A0A4V6A513"/>
<gene>
    <name evidence="1" type="ORF">L596_013248</name>
</gene>
<dbReference type="Proteomes" id="UP000298663">
    <property type="component" value="Unassembled WGS sequence"/>
</dbReference>
<keyword evidence="2" id="KW-1185">Reference proteome</keyword>
<evidence type="ECO:0000313" key="2">
    <source>
        <dbReference type="Proteomes" id="UP000298663"/>
    </source>
</evidence>
<dbReference type="EMBL" id="AZBU02000003">
    <property type="protein sequence ID" value="TKR89095.1"/>
    <property type="molecule type" value="Genomic_DNA"/>
</dbReference>
<reference evidence="1 2" key="1">
    <citation type="journal article" date="2015" name="Genome Biol.">
        <title>Comparative genomics of Steinernema reveals deeply conserved gene regulatory networks.</title>
        <authorList>
            <person name="Dillman A.R."/>
            <person name="Macchietto M."/>
            <person name="Porter C.F."/>
            <person name="Rogers A."/>
            <person name="Williams B."/>
            <person name="Antoshechkin I."/>
            <person name="Lee M.M."/>
            <person name="Goodwin Z."/>
            <person name="Lu X."/>
            <person name="Lewis E.E."/>
            <person name="Goodrich-Blair H."/>
            <person name="Stock S.P."/>
            <person name="Adams B.J."/>
            <person name="Sternberg P.W."/>
            <person name="Mortazavi A."/>
        </authorList>
    </citation>
    <scope>NUCLEOTIDE SEQUENCE [LARGE SCALE GENOMIC DNA]</scope>
    <source>
        <strain evidence="1 2">ALL</strain>
    </source>
</reference>